<comment type="caution">
    <text evidence="2">The sequence shown here is derived from an EMBL/GenBank/DDBJ whole genome shotgun (WGS) entry which is preliminary data.</text>
</comment>
<reference evidence="3" key="1">
    <citation type="submission" date="2016-04" db="EMBL/GenBank/DDBJ databases">
        <authorList>
            <person name="Quiroz-Castaneda R.E."/>
            <person name="Martinez-Ocampo F."/>
        </authorList>
    </citation>
    <scope>NUCLEOTIDE SEQUENCE [LARGE SCALE GENOMIC DNA]</scope>
    <source>
        <strain evidence="3">INIFAP01</strain>
    </source>
</reference>
<dbReference type="Proteomes" id="UP000077623">
    <property type="component" value="Unassembled WGS sequence"/>
</dbReference>
<protein>
    <submittedName>
        <fullName evidence="2">Uncharacterized protein</fullName>
    </submittedName>
</protein>
<dbReference type="RefSeq" id="WP_187150679.1">
    <property type="nucleotide sequence ID" value="NZ_LWUJ01000014.1"/>
</dbReference>
<evidence type="ECO:0000256" key="1">
    <source>
        <dbReference type="SAM" id="Coils"/>
    </source>
</evidence>
<dbReference type="EMBL" id="LWUJ01000014">
    <property type="protein sequence ID" value="OAL09826.1"/>
    <property type="molecule type" value="Genomic_DNA"/>
</dbReference>
<name>A0A1A9QCY3_9MOLU</name>
<dbReference type="AlphaFoldDB" id="A0A1A9QCY3"/>
<keyword evidence="3" id="KW-1185">Reference proteome</keyword>
<dbReference type="STRING" id="432608.A6V39_05205"/>
<organism evidence="2 3">
    <name type="scientific">Candidatus Mycoplasma haematobovis</name>
    <dbReference type="NCBI Taxonomy" id="432608"/>
    <lineage>
        <taxon>Bacteria</taxon>
        <taxon>Bacillati</taxon>
        <taxon>Mycoplasmatota</taxon>
        <taxon>Mollicutes</taxon>
        <taxon>Mycoplasmataceae</taxon>
        <taxon>Mycoplasma</taxon>
    </lineage>
</organism>
<feature type="coiled-coil region" evidence="1">
    <location>
        <begin position="160"/>
        <end position="188"/>
    </location>
</feature>
<sequence length="213" mass="23819">MHILAKAGLGIGAVAGISGASYGIYNSMQSILKSPEKTEAPSYAKELRGTLLSTKNNEDQEKWTSRLTSLKSAGEGTLIEGLSTIKAKNDVAIWTELRDWCRDNINNSSKGESDKEFKNIQSYCTFSIKEKIVHSISETEQDNSEKWQKAHEALKTISDESQLDDKLKEAKNKENEEAKKAIKDWCTQAYKKPYKGTEDKEFKNASVICLSKN</sequence>
<evidence type="ECO:0000313" key="2">
    <source>
        <dbReference type="EMBL" id="OAL09826.1"/>
    </source>
</evidence>
<keyword evidence="1" id="KW-0175">Coiled coil</keyword>
<accession>A0A1A9QCY3</accession>
<gene>
    <name evidence="2" type="ORF">A6V39_05205</name>
</gene>
<evidence type="ECO:0000313" key="3">
    <source>
        <dbReference type="Proteomes" id="UP000077623"/>
    </source>
</evidence>
<proteinExistence type="predicted"/>